<dbReference type="Pfam" id="PF17926">
    <property type="entry name" value="TetR_C_21"/>
    <property type="match status" value="1"/>
</dbReference>
<dbReference type="KEGG" id="kra:Krad_2217"/>
<dbReference type="PANTHER" id="PTHR30328:SF54">
    <property type="entry name" value="HTH-TYPE TRANSCRIPTIONAL REPRESSOR SCO4008"/>
    <property type="match status" value="1"/>
</dbReference>
<proteinExistence type="predicted"/>
<dbReference type="Proteomes" id="UP000001116">
    <property type="component" value="Chromosome"/>
</dbReference>
<dbReference type="InterPro" id="IPR006311">
    <property type="entry name" value="TAT_signal"/>
</dbReference>
<dbReference type="AlphaFoldDB" id="A6WA59"/>
<evidence type="ECO:0000313" key="5">
    <source>
        <dbReference type="Proteomes" id="UP000001116"/>
    </source>
</evidence>
<name>A6WA59_KINRD</name>
<dbReference type="HOGENOM" id="CLU_069356_1_2_11"/>
<reference evidence="5" key="1">
    <citation type="journal article" date="2008" name="PLoS ONE">
        <title>Survival in nuclear waste, extreme resistance, and potential applications gleaned from the genome sequence of Kineococcus radiotolerans SRS30216.</title>
        <authorList>
            <person name="Bagwell C.E."/>
            <person name="Bhat S."/>
            <person name="Hawkins G.M."/>
            <person name="Smith B.W."/>
            <person name="Biswas T."/>
            <person name="Hoover T.R."/>
            <person name="Saunders E."/>
            <person name="Han C.S."/>
            <person name="Tsodikov O.V."/>
            <person name="Shimkets L.J."/>
        </authorList>
    </citation>
    <scope>NUCLEOTIDE SEQUENCE [LARGE SCALE GENOMIC DNA]</scope>
    <source>
        <strain evidence="5">ATCC BAA-149 / DSM 14245 / SRS30216</strain>
    </source>
</reference>
<accession>A6WA59</accession>
<dbReference type="eggNOG" id="COG1309">
    <property type="taxonomic scope" value="Bacteria"/>
</dbReference>
<feature type="DNA-binding region" description="H-T-H motif" evidence="2">
    <location>
        <begin position="28"/>
        <end position="47"/>
    </location>
</feature>
<dbReference type="Pfam" id="PF00440">
    <property type="entry name" value="TetR_N"/>
    <property type="match status" value="1"/>
</dbReference>
<dbReference type="GO" id="GO:0003677">
    <property type="term" value="F:DNA binding"/>
    <property type="evidence" value="ECO:0007669"/>
    <property type="project" value="UniProtKB-UniRule"/>
</dbReference>
<evidence type="ECO:0000259" key="3">
    <source>
        <dbReference type="PROSITE" id="PS50977"/>
    </source>
</evidence>
<dbReference type="InterPro" id="IPR036271">
    <property type="entry name" value="Tet_transcr_reg_TetR-rel_C_sf"/>
</dbReference>
<evidence type="ECO:0000256" key="2">
    <source>
        <dbReference type="PROSITE-ProRule" id="PRU00335"/>
    </source>
</evidence>
<dbReference type="SUPFAM" id="SSF48498">
    <property type="entry name" value="Tetracyclin repressor-like, C-terminal domain"/>
    <property type="match status" value="1"/>
</dbReference>
<dbReference type="InterPro" id="IPR009057">
    <property type="entry name" value="Homeodomain-like_sf"/>
</dbReference>
<dbReference type="PROSITE" id="PS50977">
    <property type="entry name" value="HTH_TETR_2"/>
    <property type="match status" value="1"/>
</dbReference>
<dbReference type="Gene3D" id="1.10.357.10">
    <property type="entry name" value="Tetracycline Repressor, domain 2"/>
    <property type="match status" value="1"/>
</dbReference>
<dbReference type="PROSITE" id="PS51318">
    <property type="entry name" value="TAT"/>
    <property type="match status" value="1"/>
</dbReference>
<feature type="domain" description="HTH tetR-type" evidence="3">
    <location>
        <begin position="5"/>
        <end position="65"/>
    </location>
</feature>
<organism evidence="4 5">
    <name type="scientific">Kineococcus radiotolerans (strain ATCC BAA-149 / DSM 14245 / SRS30216)</name>
    <dbReference type="NCBI Taxonomy" id="266940"/>
    <lineage>
        <taxon>Bacteria</taxon>
        <taxon>Bacillati</taxon>
        <taxon>Actinomycetota</taxon>
        <taxon>Actinomycetes</taxon>
        <taxon>Kineosporiales</taxon>
        <taxon>Kineosporiaceae</taxon>
        <taxon>Kineococcus</taxon>
    </lineage>
</organism>
<dbReference type="PANTHER" id="PTHR30328">
    <property type="entry name" value="TRANSCRIPTIONAL REPRESSOR"/>
    <property type="match status" value="1"/>
</dbReference>
<dbReference type="EMBL" id="CP000750">
    <property type="protein sequence ID" value="ABS03698.1"/>
    <property type="molecule type" value="Genomic_DNA"/>
</dbReference>
<keyword evidence="1 2" id="KW-0238">DNA-binding</keyword>
<dbReference type="OrthoDB" id="4726108at2"/>
<dbReference type="InterPro" id="IPR001647">
    <property type="entry name" value="HTH_TetR"/>
</dbReference>
<keyword evidence="5" id="KW-1185">Reference proteome</keyword>
<protein>
    <submittedName>
        <fullName evidence="4">Transcriptional regulator, TetR family</fullName>
    </submittedName>
</protein>
<dbReference type="STRING" id="266940.Krad_2217"/>
<gene>
    <name evidence="4" type="ordered locus">Krad_2217</name>
</gene>
<evidence type="ECO:0000313" key="4">
    <source>
        <dbReference type="EMBL" id="ABS03698.1"/>
    </source>
</evidence>
<dbReference type="RefSeq" id="WP_011981163.1">
    <property type="nucleotide sequence ID" value="NC_009664.2"/>
</dbReference>
<dbReference type="InterPro" id="IPR050109">
    <property type="entry name" value="HTH-type_TetR-like_transc_reg"/>
</dbReference>
<dbReference type="SUPFAM" id="SSF46689">
    <property type="entry name" value="Homeodomain-like"/>
    <property type="match status" value="1"/>
</dbReference>
<sequence>MRDGQATRRRVLQAAAAEFAQHGIAGARVDRIAAAAATSKAQMYDYFGNKDGLFDAVFAEHTAAVMDAVPFTAQDLPGYAARLYDAHRKHPEFVRLAGWARLERVPTGDLIPDAVGHEAKLQALRQAQADGSIDPALDPSQVLSLVVAMAMTWSAISVVRTTTSADSARVHADRKRFLSEMVRRATSIPAAAPHGSERR</sequence>
<evidence type="ECO:0000256" key="1">
    <source>
        <dbReference type="ARBA" id="ARBA00023125"/>
    </source>
</evidence>
<dbReference type="InterPro" id="IPR041467">
    <property type="entry name" value="Sco4008_C"/>
</dbReference>
<dbReference type="PRINTS" id="PR00455">
    <property type="entry name" value="HTHTETR"/>
</dbReference>
<dbReference type="GO" id="GO:0006355">
    <property type="term" value="P:regulation of DNA-templated transcription"/>
    <property type="evidence" value="ECO:0007669"/>
    <property type="project" value="UniProtKB-ARBA"/>
</dbReference>